<keyword evidence="5" id="KW-1185">Reference proteome</keyword>
<evidence type="ECO:0000313" key="4">
    <source>
        <dbReference type="EMBL" id="SEM66263.1"/>
    </source>
</evidence>
<dbReference type="AlphaFoldDB" id="A0A1H8A6S4"/>
<accession>A0A1H8A6S4</accession>
<dbReference type="GO" id="GO:0000160">
    <property type="term" value="P:phosphorelay signal transduction system"/>
    <property type="evidence" value="ECO:0007669"/>
    <property type="project" value="InterPro"/>
</dbReference>
<dbReference type="CDD" id="cd00156">
    <property type="entry name" value="REC"/>
    <property type="match status" value="1"/>
</dbReference>
<dbReference type="EMBL" id="FOBS01000031">
    <property type="protein sequence ID" value="SEM66263.1"/>
    <property type="molecule type" value="Genomic_DNA"/>
</dbReference>
<proteinExistence type="predicted"/>
<organism evidence="4 5">
    <name type="scientific">Syntrophus gentianae</name>
    <dbReference type="NCBI Taxonomy" id="43775"/>
    <lineage>
        <taxon>Bacteria</taxon>
        <taxon>Pseudomonadati</taxon>
        <taxon>Thermodesulfobacteriota</taxon>
        <taxon>Syntrophia</taxon>
        <taxon>Syntrophales</taxon>
        <taxon>Syntrophaceae</taxon>
        <taxon>Syntrophus</taxon>
    </lineage>
</organism>
<feature type="modified residue" description="4-aspartylphosphate" evidence="2">
    <location>
        <position position="52"/>
    </location>
</feature>
<feature type="domain" description="Response regulatory" evidence="3">
    <location>
        <begin position="3"/>
        <end position="120"/>
    </location>
</feature>
<gene>
    <name evidence="4" type="ORF">SAMN04489760_13128</name>
</gene>
<dbReference type="STRING" id="43775.SAMN04489760_13128"/>
<dbReference type="InterPro" id="IPR011006">
    <property type="entry name" value="CheY-like_superfamily"/>
</dbReference>
<dbReference type="SMART" id="SM00448">
    <property type="entry name" value="REC"/>
    <property type="match status" value="1"/>
</dbReference>
<dbReference type="PANTHER" id="PTHR44591:SF23">
    <property type="entry name" value="CHEY SUBFAMILY"/>
    <property type="match status" value="1"/>
</dbReference>
<dbReference type="PANTHER" id="PTHR44591">
    <property type="entry name" value="STRESS RESPONSE REGULATOR PROTEIN 1"/>
    <property type="match status" value="1"/>
</dbReference>
<dbReference type="SUPFAM" id="SSF52172">
    <property type="entry name" value="CheY-like"/>
    <property type="match status" value="1"/>
</dbReference>
<evidence type="ECO:0000313" key="5">
    <source>
        <dbReference type="Proteomes" id="UP000198744"/>
    </source>
</evidence>
<evidence type="ECO:0000256" key="1">
    <source>
        <dbReference type="ARBA" id="ARBA00022553"/>
    </source>
</evidence>
<name>A0A1H8A6S4_9BACT</name>
<dbReference type="InterPro" id="IPR001789">
    <property type="entry name" value="Sig_transdc_resp-reg_receiver"/>
</dbReference>
<evidence type="ECO:0000259" key="3">
    <source>
        <dbReference type="PROSITE" id="PS50110"/>
    </source>
</evidence>
<protein>
    <submittedName>
        <fullName evidence="4">Response regulator receiver domain-containing protein</fullName>
    </submittedName>
</protein>
<evidence type="ECO:0000256" key="2">
    <source>
        <dbReference type="PROSITE-ProRule" id="PRU00169"/>
    </source>
</evidence>
<sequence length="134" mass="14670">MPQILIVEDDDELRSVLKEVLEQEGYGVAEAADGRAAMEMQRLTGADLVITDLIMPEMDGIETIMALRKGFPWVKIIAMSGGHRAGPRAFLNLAKALGAHRTLHKPFVFEDMLTAVGELLEETPWDGPGGRILS</sequence>
<reference evidence="4 5" key="1">
    <citation type="submission" date="2016-10" db="EMBL/GenBank/DDBJ databases">
        <authorList>
            <person name="de Groot N.N."/>
        </authorList>
    </citation>
    <scope>NUCLEOTIDE SEQUENCE [LARGE SCALE GENOMIC DNA]</scope>
    <source>
        <strain evidence="4 5">DSM 8423</strain>
    </source>
</reference>
<dbReference type="RefSeq" id="WP_237671770.1">
    <property type="nucleotide sequence ID" value="NZ_FOBS01000031.1"/>
</dbReference>
<dbReference type="Pfam" id="PF00072">
    <property type="entry name" value="Response_reg"/>
    <property type="match status" value="1"/>
</dbReference>
<keyword evidence="1 2" id="KW-0597">Phosphoprotein</keyword>
<dbReference type="InterPro" id="IPR050595">
    <property type="entry name" value="Bact_response_regulator"/>
</dbReference>
<dbReference type="PROSITE" id="PS50110">
    <property type="entry name" value="RESPONSE_REGULATORY"/>
    <property type="match status" value="1"/>
</dbReference>
<dbReference type="Proteomes" id="UP000198744">
    <property type="component" value="Unassembled WGS sequence"/>
</dbReference>
<dbReference type="Gene3D" id="3.40.50.2300">
    <property type="match status" value="1"/>
</dbReference>